<name>A0A4S4M5K2_9APHY</name>
<evidence type="ECO:0000313" key="2">
    <source>
        <dbReference type="EMBL" id="THH20526.1"/>
    </source>
</evidence>
<dbReference type="PANTHER" id="PTHR33606">
    <property type="entry name" value="PROTEIN YCII"/>
    <property type="match status" value="1"/>
</dbReference>
<dbReference type="AlphaFoldDB" id="A0A4S4M5K2"/>
<sequence length="107" mass="12125">MSAPTLYKYAIWAPDYADDGCLARRLAVREQHFQDATPLRENGLGGAMLQEGSELTDQPKMRGSLLVYEAASIDDVWRLIKQDIYYTGGVWDKERLEITPFRPANGM</sequence>
<evidence type="ECO:0000259" key="1">
    <source>
        <dbReference type="Pfam" id="PF03795"/>
    </source>
</evidence>
<dbReference type="SUPFAM" id="SSF54909">
    <property type="entry name" value="Dimeric alpha+beta barrel"/>
    <property type="match status" value="1"/>
</dbReference>
<dbReference type="OrthoDB" id="5519740at2759"/>
<organism evidence="2 3">
    <name type="scientific">Antrodiella citrinella</name>
    <dbReference type="NCBI Taxonomy" id="2447956"/>
    <lineage>
        <taxon>Eukaryota</taxon>
        <taxon>Fungi</taxon>
        <taxon>Dikarya</taxon>
        <taxon>Basidiomycota</taxon>
        <taxon>Agaricomycotina</taxon>
        <taxon>Agaricomycetes</taxon>
        <taxon>Polyporales</taxon>
        <taxon>Steccherinaceae</taxon>
        <taxon>Antrodiella</taxon>
    </lineage>
</organism>
<reference evidence="2 3" key="1">
    <citation type="submission" date="2019-02" db="EMBL/GenBank/DDBJ databases">
        <title>Genome sequencing of the rare red list fungi Antrodiella citrinella (Flaviporus citrinellus).</title>
        <authorList>
            <person name="Buettner E."/>
            <person name="Kellner H."/>
        </authorList>
    </citation>
    <scope>NUCLEOTIDE SEQUENCE [LARGE SCALE GENOMIC DNA]</scope>
    <source>
        <strain evidence="2 3">DSM 108506</strain>
    </source>
</reference>
<dbReference type="InterPro" id="IPR005545">
    <property type="entry name" value="YCII"/>
</dbReference>
<gene>
    <name evidence="2" type="ORF">EUX98_g8560</name>
</gene>
<dbReference type="Proteomes" id="UP000308730">
    <property type="component" value="Unassembled WGS sequence"/>
</dbReference>
<dbReference type="PANTHER" id="PTHR33606:SF3">
    <property type="entry name" value="PROTEIN YCII"/>
    <property type="match status" value="1"/>
</dbReference>
<feature type="domain" description="YCII-related" evidence="1">
    <location>
        <begin position="9"/>
        <end position="101"/>
    </location>
</feature>
<dbReference type="Gene3D" id="3.30.70.1060">
    <property type="entry name" value="Dimeric alpha+beta barrel"/>
    <property type="match status" value="1"/>
</dbReference>
<comment type="caution">
    <text evidence="2">The sequence shown here is derived from an EMBL/GenBank/DDBJ whole genome shotgun (WGS) entry which is preliminary data.</text>
</comment>
<evidence type="ECO:0000313" key="3">
    <source>
        <dbReference type="Proteomes" id="UP000308730"/>
    </source>
</evidence>
<dbReference type="Pfam" id="PF03795">
    <property type="entry name" value="YCII"/>
    <property type="match status" value="1"/>
</dbReference>
<proteinExistence type="predicted"/>
<keyword evidence="3" id="KW-1185">Reference proteome</keyword>
<dbReference type="InterPro" id="IPR011008">
    <property type="entry name" value="Dimeric_a/b-barrel"/>
</dbReference>
<protein>
    <recommendedName>
        <fullName evidence="1">YCII-related domain-containing protein</fullName>
    </recommendedName>
</protein>
<dbReference type="EMBL" id="SGPM01000488">
    <property type="protein sequence ID" value="THH20526.1"/>
    <property type="molecule type" value="Genomic_DNA"/>
</dbReference>
<dbReference type="InterPro" id="IPR051807">
    <property type="entry name" value="Sec-metab_biosynth-assoc"/>
</dbReference>
<accession>A0A4S4M5K2</accession>